<organism evidence="1 2">
    <name type="scientific">Legionella drancourtii LLAP12</name>
    <dbReference type="NCBI Taxonomy" id="658187"/>
    <lineage>
        <taxon>Bacteria</taxon>
        <taxon>Pseudomonadati</taxon>
        <taxon>Pseudomonadota</taxon>
        <taxon>Gammaproteobacteria</taxon>
        <taxon>Legionellales</taxon>
        <taxon>Legionellaceae</taxon>
        <taxon>Legionella</taxon>
    </lineage>
</organism>
<proteinExistence type="predicted"/>
<name>G9ESQ9_9GAMM</name>
<sequence>MTTTVKLTLSNFEVNRLFTRELKTGVNFYQKLMSKVTSLMRRCQEQHVYPLLRLYQMNERINLTLQNFYDEIDKFEGVLEKKKHLAGKKFNFKPMHFPEAHFDNALASNLVELFEVYDRLISQLKILRTAGCFTNDDDYFNNLRRYFKEVNRLLSELLLISVRELPTITLDDAINHAEIYQSYAQLHGELDFPLLYKALTSNVAPRLEEKIRQPLLSLLNKRLQQENEPACQNADAKGE</sequence>
<dbReference type="HOGENOM" id="CLU_1159930_0_0_6"/>
<dbReference type="RefSeq" id="WP_006872209.1">
    <property type="nucleotide sequence ID" value="NZ_JH413846.1"/>
</dbReference>
<dbReference type="STRING" id="658187.LDG_8330"/>
<dbReference type="eggNOG" id="ENOG5031E2D">
    <property type="taxonomic scope" value="Bacteria"/>
</dbReference>
<dbReference type="EMBL" id="JH413846">
    <property type="protein sequence ID" value="EHL29740.1"/>
    <property type="molecule type" value="Genomic_DNA"/>
</dbReference>
<dbReference type="OrthoDB" id="5637116at2"/>
<accession>G9ESQ9</accession>
<evidence type="ECO:0000313" key="1">
    <source>
        <dbReference type="EMBL" id="EHL29740.1"/>
    </source>
</evidence>
<protein>
    <submittedName>
        <fullName evidence="1">Uncharacterized protein</fullName>
    </submittedName>
</protein>
<dbReference type="InParanoid" id="G9ESQ9"/>
<dbReference type="AlphaFoldDB" id="G9ESQ9"/>
<evidence type="ECO:0000313" key="2">
    <source>
        <dbReference type="Proteomes" id="UP000002770"/>
    </source>
</evidence>
<reference evidence="1 2" key="1">
    <citation type="journal article" date="2011" name="BMC Genomics">
        <title>Insight into cross-talk between intra-amoebal pathogens.</title>
        <authorList>
            <person name="Gimenez G."/>
            <person name="Bertelli C."/>
            <person name="Moliner C."/>
            <person name="Robert C."/>
            <person name="Raoult D."/>
            <person name="Fournier P.E."/>
            <person name="Greub G."/>
        </authorList>
    </citation>
    <scope>NUCLEOTIDE SEQUENCE [LARGE SCALE GENOMIC DNA]</scope>
    <source>
        <strain evidence="1 2">LLAP12</strain>
    </source>
</reference>
<gene>
    <name evidence="1" type="ORF">LDG_8330</name>
</gene>
<dbReference type="Proteomes" id="UP000002770">
    <property type="component" value="Unassembled WGS sequence"/>
</dbReference>
<keyword evidence="2" id="KW-1185">Reference proteome</keyword>